<comment type="caution">
    <text evidence="2">The sequence shown here is derived from an EMBL/GenBank/DDBJ whole genome shotgun (WGS) entry which is preliminary data.</text>
</comment>
<evidence type="ECO:0000313" key="2">
    <source>
        <dbReference type="EMBL" id="TWI93061.1"/>
    </source>
</evidence>
<dbReference type="EMBL" id="VLLF01000001">
    <property type="protein sequence ID" value="TWI93061.1"/>
    <property type="molecule type" value="Genomic_DNA"/>
</dbReference>
<dbReference type="Pfam" id="PF02464">
    <property type="entry name" value="CinA"/>
    <property type="match status" value="1"/>
</dbReference>
<dbReference type="OrthoDB" id="9801454at2"/>
<evidence type="ECO:0000313" key="3">
    <source>
        <dbReference type="Proteomes" id="UP000320593"/>
    </source>
</evidence>
<keyword evidence="3" id="KW-1185">Reference proteome</keyword>
<dbReference type="InterPro" id="IPR008136">
    <property type="entry name" value="CinA_C"/>
</dbReference>
<dbReference type="Proteomes" id="UP000320593">
    <property type="component" value="Unassembled WGS sequence"/>
</dbReference>
<dbReference type="AlphaFoldDB" id="A0A562THF5"/>
<name>A0A562THF5_9HYPH</name>
<proteinExistence type="predicted"/>
<accession>A0A562THF5</accession>
<dbReference type="InterPro" id="IPR036653">
    <property type="entry name" value="CinA-like_C"/>
</dbReference>
<dbReference type="SUPFAM" id="SSF142433">
    <property type="entry name" value="CinA-like"/>
    <property type="match status" value="1"/>
</dbReference>
<organism evidence="2 3">
    <name type="scientific">Roseibium hamelinense</name>
    <dbReference type="NCBI Taxonomy" id="150831"/>
    <lineage>
        <taxon>Bacteria</taxon>
        <taxon>Pseudomonadati</taxon>
        <taxon>Pseudomonadota</taxon>
        <taxon>Alphaproteobacteria</taxon>
        <taxon>Hyphomicrobiales</taxon>
        <taxon>Stappiaceae</taxon>
        <taxon>Roseibium</taxon>
    </lineage>
</organism>
<evidence type="ECO:0000259" key="1">
    <source>
        <dbReference type="Pfam" id="PF02464"/>
    </source>
</evidence>
<gene>
    <name evidence="2" type="ORF">JM93_00615</name>
</gene>
<reference evidence="2 3" key="1">
    <citation type="submission" date="2019-07" db="EMBL/GenBank/DDBJ databases">
        <title>Genomic Encyclopedia of Archaeal and Bacterial Type Strains, Phase II (KMG-II): from individual species to whole genera.</title>
        <authorList>
            <person name="Goeker M."/>
        </authorList>
    </citation>
    <scope>NUCLEOTIDE SEQUENCE [LARGE SCALE GENOMIC DNA]</scope>
    <source>
        <strain evidence="2 3">ATCC BAA-252</strain>
    </source>
</reference>
<dbReference type="NCBIfam" id="TIGR00199">
    <property type="entry name" value="PncC_domain"/>
    <property type="match status" value="1"/>
</dbReference>
<protein>
    <submittedName>
        <fullName evidence="2">Nicotinamide-nucleotide amidase</fullName>
    </submittedName>
</protein>
<dbReference type="RefSeq" id="WP_145340565.1">
    <property type="nucleotide sequence ID" value="NZ_SMLY01000087.1"/>
</dbReference>
<sequence>MTTLSLQQYEFLLARAETVIQACNSRGLMLATAESCTGGLITGLLTEISGSSSVVDRGFTTYSNEAKHEILNVPEPLLAEFGAVSAPVAKAMAEGALKNARADIAVAVTGIAGPGGGSAEKPVGTVHFGLAAKNGRAHHAHYVFSDLDRQGVRAATINTAFTMILKELDKITGD</sequence>
<feature type="domain" description="CinA C-terminal" evidence="1">
    <location>
        <begin position="16"/>
        <end position="167"/>
    </location>
</feature>
<dbReference type="Gene3D" id="3.90.950.20">
    <property type="entry name" value="CinA-like"/>
    <property type="match status" value="1"/>
</dbReference>